<sequence>MCGGLRLELTPDNFHGGFPRPICPNRCCCHSNTSTKGQIKQKAKGREEEGRWSQDPKIWTGISSREIYISISTIVDGLNPRNQTITAASENRPSSAVAKLDARIVARIGNILDMNCGREPGRIGKRDLEDDGLGRVDTRWNRGSVEGTGNVGCSAVVNVKSSGRLKKNLIDQATIGQRKEKLRGAFECRVTELEATESREWTGKWRIHQRAQIG</sequence>
<gene>
    <name evidence="1" type="ORF">DFH08DRAFT_799372</name>
</gene>
<keyword evidence="2" id="KW-1185">Reference proteome</keyword>
<dbReference type="AlphaFoldDB" id="A0AAD7ALG2"/>
<proteinExistence type="predicted"/>
<dbReference type="EMBL" id="JARIHO010000004">
    <property type="protein sequence ID" value="KAJ7362320.1"/>
    <property type="molecule type" value="Genomic_DNA"/>
</dbReference>
<comment type="caution">
    <text evidence="1">The sequence shown here is derived from an EMBL/GenBank/DDBJ whole genome shotgun (WGS) entry which is preliminary data.</text>
</comment>
<reference evidence="1" key="1">
    <citation type="submission" date="2023-03" db="EMBL/GenBank/DDBJ databases">
        <title>Massive genome expansion in bonnet fungi (Mycena s.s.) driven by repeated elements and novel gene families across ecological guilds.</title>
        <authorList>
            <consortium name="Lawrence Berkeley National Laboratory"/>
            <person name="Harder C.B."/>
            <person name="Miyauchi S."/>
            <person name="Viragh M."/>
            <person name="Kuo A."/>
            <person name="Thoen E."/>
            <person name="Andreopoulos B."/>
            <person name="Lu D."/>
            <person name="Skrede I."/>
            <person name="Drula E."/>
            <person name="Henrissat B."/>
            <person name="Morin E."/>
            <person name="Kohler A."/>
            <person name="Barry K."/>
            <person name="LaButti K."/>
            <person name="Morin E."/>
            <person name="Salamov A."/>
            <person name="Lipzen A."/>
            <person name="Mereny Z."/>
            <person name="Hegedus B."/>
            <person name="Baldrian P."/>
            <person name="Stursova M."/>
            <person name="Weitz H."/>
            <person name="Taylor A."/>
            <person name="Grigoriev I.V."/>
            <person name="Nagy L.G."/>
            <person name="Martin F."/>
            <person name="Kauserud H."/>
        </authorList>
    </citation>
    <scope>NUCLEOTIDE SEQUENCE</scope>
    <source>
        <strain evidence="1">CBHHK002</strain>
    </source>
</reference>
<organism evidence="1 2">
    <name type="scientific">Mycena albidolilacea</name>
    <dbReference type="NCBI Taxonomy" id="1033008"/>
    <lineage>
        <taxon>Eukaryota</taxon>
        <taxon>Fungi</taxon>
        <taxon>Dikarya</taxon>
        <taxon>Basidiomycota</taxon>
        <taxon>Agaricomycotina</taxon>
        <taxon>Agaricomycetes</taxon>
        <taxon>Agaricomycetidae</taxon>
        <taxon>Agaricales</taxon>
        <taxon>Marasmiineae</taxon>
        <taxon>Mycenaceae</taxon>
        <taxon>Mycena</taxon>
    </lineage>
</organism>
<name>A0AAD7ALG2_9AGAR</name>
<protein>
    <submittedName>
        <fullName evidence="1">Uncharacterized protein</fullName>
    </submittedName>
</protein>
<evidence type="ECO:0000313" key="2">
    <source>
        <dbReference type="Proteomes" id="UP001218218"/>
    </source>
</evidence>
<dbReference type="Proteomes" id="UP001218218">
    <property type="component" value="Unassembled WGS sequence"/>
</dbReference>
<accession>A0AAD7ALG2</accession>
<evidence type="ECO:0000313" key="1">
    <source>
        <dbReference type="EMBL" id="KAJ7362320.1"/>
    </source>
</evidence>